<evidence type="ECO:0000313" key="1">
    <source>
        <dbReference type="EMBL" id="MCW7752796.1"/>
    </source>
</evidence>
<dbReference type="EMBL" id="JAPFPW010000002">
    <property type="protein sequence ID" value="MCW7752796.1"/>
    <property type="molecule type" value="Genomic_DNA"/>
</dbReference>
<accession>A0ABT3N5R8</accession>
<keyword evidence="2" id="KW-1185">Reference proteome</keyword>
<reference evidence="1 2" key="1">
    <citation type="submission" date="2022-11" db="EMBL/GenBank/DDBJ databases">
        <title>Desulfobotulus tamanensis H1 sp. nov. - anaerobic, alkaliphilic, sulphate reducing bacterium isolated from terrestrial mud volcano.</title>
        <authorList>
            <person name="Frolova A."/>
            <person name="Merkel A.Y."/>
            <person name="Slobodkin A.I."/>
        </authorList>
    </citation>
    <scope>NUCLEOTIDE SEQUENCE [LARGE SCALE GENOMIC DNA]</scope>
    <source>
        <strain evidence="1 2">H1</strain>
    </source>
</reference>
<gene>
    <name evidence="1" type="ORF">OOT00_02205</name>
</gene>
<dbReference type="RefSeq" id="WP_265423659.1">
    <property type="nucleotide sequence ID" value="NZ_JAPFPW010000002.1"/>
</dbReference>
<proteinExistence type="predicted"/>
<sequence length="49" mass="5701">MAHAHALRQMRKALAACLYTVFPYGQYHGYRRLFHASENMCAVVHCNDF</sequence>
<dbReference type="Proteomes" id="UP001209681">
    <property type="component" value="Unassembled WGS sequence"/>
</dbReference>
<organism evidence="1 2">
    <name type="scientific">Desulfobotulus pelophilus</name>
    <dbReference type="NCBI Taxonomy" id="2823377"/>
    <lineage>
        <taxon>Bacteria</taxon>
        <taxon>Pseudomonadati</taxon>
        <taxon>Thermodesulfobacteriota</taxon>
        <taxon>Desulfobacteria</taxon>
        <taxon>Desulfobacterales</taxon>
        <taxon>Desulfobacteraceae</taxon>
        <taxon>Desulfobotulus</taxon>
    </lineage>
</organism>
<comment type="caution">
    <text evidence="1">The sequence shown here is derived from an EMBL/GenBank/DDBJ whole genome shotgun (WGS) entry which is preliminary data.</text>
</comment>
<protein>
    <submittedName>
        <fullName evidence="1">Uncharacterized protein</fullName>
    </submittedName>
</protein>
<name>A0ABT3N5R8_9BACT</name>
<evidence type="ECO:0000313" key="2">
    <source>
        <dbReference type="Proteomes" id="UP001209681"/>
    </source>
</evidence>